<evidence type="ECO:0000313" key="2">
    <source>
        <dbReference type="EMBL" id="KAF7372027.1"/>
    </source>
</evidence>
<feature type="compositionally biased region" description="Polar residues" evidence="1">
    <location>
        <begin position="298"/>
        <end position="320"/>
    </location>
</feature>
<evidence type="ECO:0000313" key="3">
    <source>
        <dbReference type="Proteomes" id="UP000620124"/>
    </source>
</evidence>
<feature type="region of interest" description="Disordered" evidence="1">
    <location>
        <begin position="296"/>
        <end position="320"/>
    </location>
</feature>
<feature type="region of interest" description="Disordered" evidence="1">
    <location>
        <begin position="337"/>
        <end position="382"/>
    </location>
</feature>
<protein>
    <submittedName>
        <fullName evidence="2">Uncharacterized protein</fullName>
    </submittedName>
</protein>
<evidence type="ECO:0000256" key="1">
    <source>
        <dbReference type="SAM" id="MobiDB-lite"/>
    </source>
</evidence>
<comment type="caution">
    <text evidence="2">The sequence shown here is derived from an EMBL/GenBank/DDBJ whole genome shotgun (WGS) entry which is preliminary data.</text>
</comment>
<dbReference type="EMBL" id="JACAZI010000001">
    <property type="protein sequence ID" value="KAF7372027.1"/>
    <property type="molecule type" value="Genomic_DNA"/>
</dbReference>
<sequence>MDTNSSVLELLTLFPVKTLEKMVAGSTKGHKVNHIMSALGNPPQRAVLGKMLLLATSNDFTPYCGLNRGKLKTDLIQNAVEKCLGPLPNDRSNMDTSNSVSELLTSFPVKTLKKMVAETTNEDKVNHIVSMIGNPPEHAVLIKMLQLVRCEEFTPYLGQHVGISKSDLIQNAVTKCLGPPIHVRDFAYESILPPIPAFVSVYRQVQPGADVAPQRRDGHGPRGLKRKRRDGVKEADGPVGDDNRQPVQKRNVMRVGMDLAQDASNGHYTGLRREGALLSLDETAEADLRRDMFRDSESQGYVQSQRYSQHAHSSGSSQDTELIVTPLVTPNGSLQWLDGEGPHSLSPPLVPTEPSSPLATSEPDTDHAMVRQPTPPRFAGVDTSIGLVCTSSPLLEAPSSAPCTAR</sequence>
<reference evidence="2" key="1">
    <citation type="submission" date="2020-05" db="EMBL/GenBank/DDBJ databases">
        <title>Mycena genomes resolve the evolution of fungal bioluminescence.</title>
        <authorList>
            <person name="Tsai I.J."/>
        </authorList>
    </citation>
    <scope>NUCLEOTIDE SEQUENCE</scope>
    <source>
        <strain evidence="2">CCC161011</strain>
    </source>
</reference>
<accession>A0A8H7DG95</accession>
<proteinExistence type="predicted"/>
<feature type="compositionally biased region" description="Basic and acidic residues" evidence="1">
    <location>
        <begin position="231"/>
        <end position="244"/>
    </location>
</feature>
<feature type="region of interest" description="Disordered" evidence="1">
    <location>
        <begin position="209"/>
        <end position="249"/>
    </location>
</feature>
<gene>
    <name evidence="2" type="ORF">MVEN_00061000</name>
</gene>
<keyword evidence="3" id="KW-1185">Reference proteome</keyword>
<dbReference type="AlphaFoldDB" id="A0A8H7DG95"/>
<name>A0A8H7DG95_9AGAR</name>
<dbReference type="Proteomes" id="UP000620124">
    <property type="component" value="Unassembled WGS sequence"/>
</dbReference>
<dbReference type="OrthoDB" id="3232876at2759"/>
<organism evidence="2 3">
    <name type="scientific">Mycena venus</name>
    <dbReference type="NCBI Taxonomy" id="2733690"/>
    <lineage>
        <taxon>Eukaryota</taxon>
        <taxon>Fungi</taxon>
        <taxon>Dikarya</taxon>
        <taxon>Basidiomycota</taxon>
        <taxon>Agaricomycotina</taxon>
        <taxon>Agaricomycetes</taxon>
        <taxon>Agaricomycetidae</taxon>
        <taxon>Agaricales</taxon>
        <taxon>Marasmiineae</taxon>
        <taxon>Mycenaceae</taxon>
        <taxon>Mycena</taxon>
    </lineage>
</organism>